<dbReference type="AlphaFoldDB" id="A0A2A9NU63"/>
<name>A0A2A9NU63_9AGAR</name>
<protein>
    <submittedName>
        <fullName evidence="2">Uncharacterized protein</fullName>
    </submittedName>
</protein>
<accession>A0A2A9NU63</accession>
<organism evidence="2 3">
    <name type="scientific">Amanita thiersii Skay4041</name>
    <dbReference type="NCBI Taxonomy" id="703135"/>
    <lineage>
        <taxon>Eukaryota</taxon>
        <taxon>Fungi</taxon>
        <taxon>Dikarya</taxon>
        <taxon>Basidiomycota</taxon>
        <taxon>Agaricomycotina</taxon>
        <taxon>Agaricomycetes</taxon>
        <taxon>Agaricomycetidae</taxon>
        <taxon>Agaricales</taxon>
        <taxon>Pluteineae</taxon>
        <taxon>Amanitaceae</taxon>
        <taxon>Amanita</taxon>
    </lineage>
</organism>
<keyword evidence="1" id="KW-1133">Transmembrane helix</keyword>
<sequence length="112" mass="12849">ITAQPSPIKYVYLSCRYYPLLTWPIIMWGFVGNHDPNFCIRMVHVLYILLIPYQLTSQVVMILRSWAFTGRRISVAILLGISYVILVGAEIWVFATGVGICMSIHFNLRVQT</sequence>
<dbReference type="OrthoDB" id="3251775at2759"/>
<proteinExistence type="predicted"/>
<keyword evidence="1" id="KW-0472">Membrane</keyword>
<gene>
    <name evidence="2" type="ORF">AMATHDRAFT_138693</name>
</gene>
<evidence type="ECO:0000313" key="3">
    <source>
        <dbReference type="Proteomes" id="UP000242287"/>
    </source>
</evidence>
<feature type="transmembrane region" description="Helical" evidence="1">
    <location>
        <begin position="43"/>
        <end position="63"/>
    </location>
</feature>
<reference evidence="2 3" key="1">
    <citation type="submission" date="2014-02" db="EMBL/GenBank/DDBJ databases">
        <title>Transposable element dynamics among asymbiotic and ectomycorrhizal Amanita fungi.</title>
        <authorList>
            <consortium name="DOE Joint Genome Institute"/>
            <person name="Hess J."/>
            <person name="Skrede I."/>
            <person name="Wolfe B."/>
            <person name="LaButti K."/>
            <person name="Ohm R.A."/>
            <person name="Grigoriev I.V."/>
            <person name="Pringle A."/>
        </authorList>
    </citation>
    <scope>NUCLEOTIDE SEQUENCE [LARGE SCALE GENOMIC DNA]</scope>
    <source>
        <strain evidence="2 3">SKay4041</strain>
    </source>
</reference>
<feature type="transmembrane region" description="Helical" evidence="1">
    <location>
        <begin position="75"/>
        <end position="106"/>
    </location>
</feature>
<dbReference type="EMBL" id="KZ301976">
    <property type="protein sequence ID" value="PFH52904.1"/>
    <property type="molecule type" value="Genomic_DNA"/>
</dbReference>
<dbReference type="Proteomes" id="UP000242287">
    <property type="component" value="Unassembled WGS sequence"/>
</dbReference>
<feature type="non-terminal residue" evidence="2">
    <location>
        <position position="1"/>
    </location>
</feature>
<evidence type="ECO:0000256" key="1">
    <source>
        <dbReference type="SAM" id="Phobius"/>
    </source>
</evidence>
<feature type="transmembrane region" description="Helical" evidence="1">
    <location>
        <begin position="12"/>
        <end position="31"/>
    </location>
</feature>
<keyword evidence="3" id="KW-1185">Reference proteome</keyword>
<evidence type="ECO:0000313" key="2">
    <source>
        <dbReference type="EMBL" id="PFH52904.1"/>
    </source>
</evidence>
<keyword evidence="1" id="KW-0812">Transmembrane</keyword>